<reference evidence="5 6" key="1">
    <citation type="journal article" date="2015" name="BMC Genomics">
        <title>Insights from the genome of Ophiocordyceps polyrhachis-furcata to pathogenicity and host specificity in insect fungi.</title>
        <authorList>
            <person name="Wichadakul D."/>
            <person name="Kobmoo N."/>
            <person name="Ingsriswang S."/>
            <person name="Tangphatsornruang S."/>
            <person name="Chantasingh D."/>
            <person name="Luangsa-ard J.J."/>
            <person name="Eurwilaichitr L."/>
        </authorList>
    </citation>
    <scope>NUCLEOTIDE SEQUENCE [LARGE SCALE GENOMIC DNA]</scope>
    <source>
        <strain evidence="5 6">BCC 54312</strain>
    </source>
</reference>
<feature type="transmembrane region" description="Helical" evidence="3">
    <location>
        <begin position="1395"/>
        <end position="1414"/>
    </location>
</feature>
<dbReference type="Gene3D" id="3.30.300.30">
    <property type="match status" value="2"/>
</dbReference>
<dbReference type="Proteomes" id="UP000253664">
    <property type="component" value="Unassembled WGS sequence"/>
</dbReference>
<sequence>MARRSYTSFLDFIGRSDKPALRGTSQDRSEFITYRGLHALTNRLCLPTTTTTGKPVVAIALPNGPLLAAVCVAVATWYTAAPINPSAGAEQFRADVVQAGARYILTTVEEQAKLRLDDPWVRSADIDVFFVEWDGRDGVDFVGLHLDQTPEGDEAGRRRRRKRRANEADDVGLVLFTSGTSGAKKVVPLTLRSIISGVLFVVESWGLGSEDVCLNMMPLYHVGGLVRNIFAPLFSAGSTICCNAFDPGLFWDVVRDMDPTWYYASPTMHSLILSQASERSASLSRSRVRLVCNAAGGLMPCLARQLSETFDCVVLPSYGMTECMPISTPPLDYRLDRQGTCGISAGPELAILDAADVKLPSGRVGRICVRGEPVFGGYLLPDGSLDRTSFTADGWFDSGDVGFVDHDGYLFITGRSKEVINRGGELVSPLEVENAILAAAASFDSPLYGRVSQALAFSVSHKLLQEAVAVVLVTPPHVARVDLRLLHRALRPRLQRAKWPVLIAYMDDLPRRNNKMVRLKLGKRLGLPEAEEETPYLRRHWQATCPPADTDLSVSIPCSPCSVDYDLVVRRARDAVRRDAVQLHCLKKLDDDTFDLILAPAPQTGVADEVTVHLSSCLDNYMMPDRIHVLSDALPTEGNGRVDETKLRHLVKTEEGRGGSIQDKVIDAFATTLCLCPADVPLDVDFFSLGGDSLRAGRLLSALRTAFNVQLPIKLVFSQGTVQAVTDYLEETAKKPERSGGEQQRFGCTESFSSTNPFLMALQLVPLAVVYPLRRACQWTTFIVLLSQTRLLPTHDLAAGRLLNLLVCIALARLAIMCVAPVMAMAAKWIIIGRYRRGLYPMWAWYHTRWWMVQKIESICGMGILGMTDSTRSLYCRLMGARVGRNVKLAGASLGEYDLLDIRDGVELTGCICRPFAVEGNASMYLDRITIGERSCVGIASVVAPGSHIPPDTCIGPNSSSWEMMADADEASRHLPPSEPHWLLTVLLTVPLTLAAKLLARLPWAAGLAGLVSREAKGQAAPLRDTLDWFTAGERVGYHFLALALKTACGPFLILFFTVTVKAVLDAVFGELGPGPARGSSGAIAVWRAHLMKTLMPAGKLHKLKSMFGHHYEPTSVILRLLGSKVGKRVYWPGNGPDIGDYHLLRVGNDAVFGSRAHIVTTDGNGSDYVTIGDGAMVADRVCLLPGVEIGDETTMGSGALTRRGAVYDAGATFVGSKGGDAICLSKGRNTTTMFTGKADGGSDDSFAELTSSDNGYEEGASSPFGRAFYLGLAPYRLLGPLAIFCYSAVWEVLVACYWNGPSVLSVQVVARLMNVLVDRGGHDGLQLVVLFCLTWAVIAILTTSQAVLALALEMAAKWILLGRRRPGNYDWDKSSYCQRWQLLLCVDKLIRHCYLGHGILGMLTGTSWMVLYLRGLGSKIGKDCAIYANGRPSLLFTEPDLITMGDRVAIDDASVVAHINTRGKFDLNRLEIGSRCVLRTGSRLLSGAVMKEGSCLLEHTMIMGGDVVDDGSTMQGWPADRFVGQRVK</sequence>
<dbReference type="Pfam" id="PF00501">
    <property type="entry name" value="AMP-binding"/>
    <property type="match status" value="1"/>
</dbReference>
<dbReference type="InterPro" id="IPR009081">
    <property type="entry name" value="PP-bd_ACP"/>
</dbReference>
<keyword evidence="3" id="KW-0812">Transmembrane</keyword>
<dbReference type="InterPro" id="IPR011004">
    <property type="entry name" value="Trimer_LpxA-like_sf"/>
</dbReference>
<evidence type="ECO:0000313" key="5">
    <source>
        <dbReference type="EMBL" id="RCI12923.1"/>
    </source>
</evidence>
<dbReference type="SUPFAM" id="SSF47336">
    <property type="entry name" value="ACP-like"/>
    <property type="match status" value="1"/>
</dbReference>
<dbReference type="InterPro" id="IPR045851">
    <property type="entry name" value="AMP-bd_C_sf"/>
</dbReference>
<dbReference type="Gene3D" id="1.10.1200.10">
    <property type="entry name" value="ACP-like"/>
    <property type="match status" value="1"/>
</dbReference>
<dbReference type="SMART" id="SM00823">
    <property type="entry name" value="PKS_PP"/>
    <property type="match status" value="1"/>
</dbReference>
<keyword evidence="2" id="KW-0597">Phosphoprotein</keyword>
<dbReference type="PANTHER" id="PTHR43201">
    <property type="entry name" value="ACYL-COA SYNTHETASE"/>
    <property type="match status" value="1"/>
</dbReference>
<keyword evidence="3" id="KW-0472">Membrane</keyword>
<dbReference type="PANTHER" id="PTHR43201:SF10">
    <property type="entry name" value="CARRIER DOMAIN-CONTAINING PROTEIN"/>
    <property type="match status" value="1"/>
</dbReference>
<dbReference type="OrthoDB" id="3633556at2759"/>
<dbReference type="GO" id="GO:0031177">
    <property type="term" value="F:phosphopantetheine binding"/>
    <property type="evidence" value="ECO:0007669"/>
    <property type="project" value="InterPro"/>
</dbReference>
<name>A0A367LES3_9HYPO</name>
<dbReference type="InterPro" id="IPR036736">
    <property type="entry name" value="ACP-like_sf"/>
</dbReference>
<proteinExistence type="predicted"/>
<dbReference type="InterPro" id="IPR020806">
    <property type="entry name" value="PKS_PP-bd"/>
</dbReference>
<dbReference type="Pfam" id="PF00550">
    <property type="entry name" value="PP-binding"/>
    <property type="match status" value="1"/>
</dbReference>
<dbReference type="GO" id="GO:0031956">
    <property type="term" value="F:medium-chain fatty acid-CoA ligase activity"/>
    <property type="evidence" value="ECO:0007669"/>
    <property type="project" value="TreeGrafter"/>
</dbReference>
<evidence type="ECO:0000313" key="6">
    <source>
        <dbReference type="Proteomes" id="UP000253664"/>
    </source>
</evidence>
<dbReference type="Gene3D" id="2.160.10.10">
    <property type="entry name" value="Hexapeptide repeat proteins"/>
    <property type="match status" value="2"/>
</dbReference>
<dbReference type="SUPFAM" id="SSF51161">
    <property type="entry name" value="Trimeric LpxA-like enzymes"/>
    <property type="match status" value="3"/>
</dbReference>
<feature type="transmembrane region" description="Helical" evidence="3">
    <location>
        <begin position="1036"/>
        <end position="1057"/>
    </location>
</feature>
<dbReference type="SUPFAM" id="SSF56801">
    <property type="entry name" value="Acetyl-CoA synthetase-like"/>
    <property type="match status" value="1"/>
</dbReference>
<dbReference type="InterPro" id="IPR042099">
    <property type="entry name" value="ANL_N_sf"/>
</dbReference>
<dbReference type="STRING" id="1330021.A0A367LES3"/>
<feature type="domain" description="Carrier" evidence="4">
    <location>
        <begin position="659"/>
        <end position="733"/>
    </location>
</feature>
<comment type="caution">
    <text evidence="5">The sequence shown here is derived from an EMBL/GenBank/DDBJ whole genome shotgun (WGS) entry which is preliminary data.</text>
</comment>
<protein>
    <recommendedName>
        <fullName evidence="4">Carrier domain-containing protein</fullName>
    </recommendedName>
</protein>
<feature type="transmembrane region" description="Helical" evidence="3">
    <location>
        <begin position="802"/>
        <end position="827"/>
    </location>
</feature>
<accession>A0A367LES3</accession>
<evidence type="ECO:0000256" key="1">
    <source>
        <dbReference type="ARBA" id="ARBA00022450"/>
    </source>
</evidence>
<feature type="transmembrane region" description="Helical" evidence="3">
    <location>
        <begin position="982"/>
        <end position="1000"/>
    </location>
</feature>
<keyword evidence="1" id="KW-0596">Phosphopantetheine</keyword>
<dbReference type="EMBL" id="LKCN02000007">
    <property type="protein sequence ID" value="RCI12923.1"/>
    <property type="molecule type" value="Genomic_DNA"/>
</dbReference>
<keyword evidence="6" id="KW-1185">Reference proteome</keyword>
<evidence type="ECO:0000256" key="2">
    <source>
        <dbReference type="ARBA" id="ARBA00022553"/>
    </source>
</evidence>
<dbReference type="PROSITE" id="PS50075">
    <property type="entry name" value="CARRIER"/>
    <property type="match status" value="1"/>
</dbReference>
<evidence type="ECO:0000259" key="4">
    <source>
        <dbReference type="PROSITE" id="PS50075"/>
    </source>
</evidence>
<dbReference type="Gene3D" id="3.40.50.12780">
    <property type="entry name" value="N-terminal domain of ligase-like"/>
    <property type="match status" value="1"/>
</dbReference>
<feature type="transmembrane region" description="Helical" evidence="3">
    <location>
        <begin position="1328"/>
        <end position="1353"/>
    </location>
</feature>
<evidence type="ECO:0000256" key="3">
    <source>
        <dbReference type="SAM" id="Phobius"/>
    </source>
</evidence>
<gene>
    <name evidence="5" type="ORF">L249_0584</name>
</gene>
<dbReference type="GO" id="GO:0006631">
    <property type="term" value="P:fatty acid metabolic process"/>
    <property type="evidence" value="ECO:0007669"/>
    <property type="project" value="TreeGrafter"/>
</dbReference>
<dbReference type="InterPro" id="IPR000873">
    <property type="entry name" value="AMP-dep_synth/lig_dom"/>
</dbReference>
<keyword evidence="3" id="KW-1133">Transmembrane helix</keyword>
<organism evidence="5 6">
    <name type="scientific">Ophiocordyceps polyrhachis-furcata BCC 54312</name>
    <dbReference type="NCBI Taxonomy" id="1330021"/>
    <lineage>
        <taxon>Eukaryota</taxon>
        <taxon>Fungi</taxon>
        <taxon>Dikarya</taxon>
        <taxon>Ascomycota</taxon>
        <taxon>Pezizomycotina</taxon>
        <taxon>Sordariomycetes</taxon>
        <taxon>Hypocreomycetidae</taxon>
        <taxon>Hypocreales</taxon>
        <taxon>Ophiocordycipitaceae</taxon>
        <taxon>Ophiocordyceps</taxon>
    </lineage>
</organism>